<evidence type="ECO:0000313" key="11">
    <source>
        <dbReference type="EMBL" id="KAL3309752.1"/>
    </source>
</evidence>
<dbReference type="InterPro" id="IPR038550">
    <property type="entry name" value="GPCR_3_9-Cys_sf"/>
</dbReference>
<dbReference type="EMBL" id="JBJKFK010003578">
    <property type="protein sequence ID" value="KAL3309752.1"/>
    <property type="molecule type" value="Genomic_DNA"/>
</dbReference>
<feature type="domain" description="G-protein coupled receptors family 3 profile" evidence="10">
    <location>
        <begin position="63"/>
        <end position="281"/>
    </location>
</feature>
<keyword evidence="6 9" id="KW-0472">Membrane</keyword>
<dbReference type="Gene3D" id="2.10.50.30">
    <property type="entry name" value="GPCR, family 3, nine cysteines domain"/>
    <property type="match status" value="1"/>
</dbReference>
<dbReference type="GO" id="GO:0004930">
    <property type="term" value="F:G protein-coupled receptor activity"/>
    <property type="evidence" value="ECO:0007669"/>
    <property type="project" value="UniProtKB-KW"/>
</dbReference>
<dbReference type="Proteomes" id="UP001626550">
    <property type="component" value="Unassembled WGS sequence"/>
</dbReference>
<feature type="transmembrane region" description="Helical" evidence="9">
    <location>
        <begin position="176"/>
        <end position="196"/>
    </location>
</feature>
<keyword evidence="12" id="KW-1185">Reference proteome</keyword>
<keyword evidence="8" id="KW-0807">Transducer</keyword>
<sequence>AGSRKIYNKDQICCWTCEACAKNQIVVNEVQCIDCGQLKWPEKEFRNQCSVVQPTYIRLGSGYAIIPMVFSGLGIICTFVVAITFYRFRETPIVKACGREMSCIILSGCMICYLMTFVLIATPTMLTCALQRLGIGVGLAAMYASMLTKTNRLSRIFDAAKRTIKRPPFISPKSQLILCGTLVGLQVLLTTVWFIYDPPGTTNEILNGNEGTFVVQCKQDWKSFLNLLIYNIILIAVCTVYAIKTRHIPENFNESKFIGFTMYTTCVIWLAFIAIYFTTLH</sequence>
<dbReference type="Pfam" id="PF00003">
    <property type="entry name" value="7tm_3"/>
    <property type="match status" value="1"/>
</dbReference>
<reference evidence="11 12" key="1">
    <citation type="submission" date="2024-11" db="EMBL/GenBank/DDBJ databases">
        <title>Adaptive evolution of stress response genes in parasites aligns with host niche diversity.</title>
        <authorList>
            <person name="Hahn C."/>
            <person name="Resl P."/>
        </authorList>
    </citation>
    <scope>NUCLEOTIDE SEQUENCE [LARGE SCALE GENOMIC DNA]</scope>
    <source>
        <strain evidence="11">EGGRZ-B1_66</strain>
        <tissue evidence="11">Body</tissue>
    </source>
</reference>
<keyword evidence="11" id="KW-0675">Receptor</keyword>
<protein>
    <submittedName>
        <fullName evidence="11">Metabotropic glutamate receptor 3</fullName>
    </submittedName>
</protein>
<feature type="transmembrane region" description="Helical" evidence="9">
    <location>
        <begin position="224"/>
        <end position="243"/>
    </location>
</feature>
<gene>
    <name evidence="11" type="primary">GRM3</name>
    <name evidence="11" type="ORF">Ciccas_011699</name>
</gene>
<feature type="transmembrane region" description="Helical" evidence="9">
    <location>
        <begin position="64"/>
        <end position="88"/>
    </location>
</feature>
<dbReference type="InterPro" id="IPR000337">
    <property type="entry name" value="GPCR_3"/>
</dbReference>
<keyword evidence="4 9" id="KW-1133">Transmembrane helix</keyword>
<evidence type="ECO:0000256" key="3">
    <source>
        <dbReference type="ARBA" id="ARBA00022692"/>
    </source>
</evidence>
<keyword evidence="3 9" id="KW-0812">Transmembrane</keyword>
<evidence type="ECO:0000256" key="2">
    <source>
        <dbReference type="ARBA" id="ARBA00022475"/>
    </source>
</evidence>
<dbReference type="GO" id="GO:0005886">
    <property type="term" value="C:plasma membrane"/>
    <property type="evidence" value="ECO:0007669"/>
    <property type="project" value="UniProtKB-SubCell"/>
</dbReference>
<dbReference type="PRINTS" id="PR00248">
    <property type="entry name" value="GPCRMGR"/>
</dbReference>
<organism evidence="11 12">
    <name type="scientific">Cichlidogyrus casuarinus</name>
    <dbReference type="NCBI Taxonomy" id="1844966"/>
    <lineage>
        <taxon>Eukaryota</taxon>
        <taxon>Metazoa</taxon>
        <taxon>Spiralia</taxon>
        <taxon>Lophotrochozoa</taxon>
        <taxon>Platyhelminthes</taxon>
        <taxon>Monogenea</taxon>
        <taxon>Monopisthocotylea</taxon>
        <taxon>Dactylogyridea</taxon>
        <taxon>Ancyrocephalidae</taxon>
        <taxon>Cichlidogyrus</taxon>
    </lineage>
</organism>
<dbReference type="AlphaFoldDB" id="A0ABD2PQH2"/>
<dbReference type="InterPro" id="IPR017979">
    <property type="entry name" value="GPCR_3_CS"/>
</dbReference>
<accession>A0ABD2PQH2</accession>
<dbReference type="InterPro" id="IPR017978">
    <property type="entry name" value="GPCR_3_C"/>
</dbReference>
<feature type="non-terminal residue" evidence="11">
    <location>
        <position position="281"/>
    </location>
</feature>
<feature type="non-terminal residue" evidence="11">
    <location>
        <position position="1"/>
    </location>
</feature>
<dbReference type="PROSITE" id="PS00981">
    <property type="entry name" value="G_PROTEIN_RECEP_F3_3"/>
    <property type="match status" value="1"/>
</dbReference>
<evidence type="ECO:0000256" key="7">
    <source>
        <dbReference type="ARBA" id="ARBA00023180"/>
    </source>
</evidence>
<dbReference type="PANTHER" id="PTHR24060">
    <property type="entry name" value="METABOTROPIC GLUTAMATE RECEPTOR"/>
    <property type="match status" value="1"/>
</dbReference>
<evidence type="ECO:0000259" key="10">
    <source>
        <dbReference type="PROSITE" id="PS50259"/>
    </source>
</evidence>
<keyword evidence="7" id="KW-0325">Glycoprotein</keyword>
<comment type="subcellular location">
    <subcellularLocation>
        <location evidence="1">Cell membrane</location>
        <topology evidence="1">Multi-pass membrane protein</topology>
    </subcellularLocation>
</comment>
<evidence type="ECO:0000256" key="8">
    <source>
        <dbReference type="ARBA" id="ARBA00023224"/>
    </source>
</evidence>
<dbReference type="PROSITE" id="PS50259">
    <property type="entry name" value="G_PROTEIN_RECEP_F3_4"/>
    <property type="match status" value="1"/>
</dbReference>
<feature type="transmembrane region" description="Helical" evidence="9">
    <location>
        <begin position="255"/>
        <end position="277"/>
    </location>
</feature>
<keyword evidence="2" id="KW-1003">Cell membrane</keyword>
<proteinExistence type="predicted"/>
<dbReference type="InterPro" id="IPR050726">
    <property type="entry name" value="mGluR"/>
</dbReference>
<keyword evidence="5" id="KW-0297">G-protein coupled receptor</keyword>
<evidence type="ECO:0000256" key="5">
    <source>
        <dbReference type="ARBA" id="ARBA00023040"/>
    </source>
</evidence>
<name>A0ABD2PQH2_9PLAT</name>
<comment type="caution">
    <text evidence="11">The sequence shown here is derived from an EMBL/GenBank/DDBJ whole genome shotgun (WGS) entry which is preliminary data.</text>
</comment>
<feature type="transmembrane region" description="Helical" evidence="9">
    <location>
        <begin position="100"/>
        <end position="123"/>
    </location>
</feature>
<evidence type="ECO:0000256" key="6">
    <source>
        <dbReference type="ARBA" id="ARBA00023136"/>
    </source>
</evidence>
<evidence type="ECO:0000256" key="9">
    <source>
        <dbReference type="SAM" id="Phobius"/>
    </source>
</evidence>
<evidence type="ECO:0000256" key="1">
    <source>
        <dbReference type="ARBA" id="ARBA00004651"/>
    </source>
</evidence>
<evidence type="ECO:0000313" key="12">
    <source>
        <dbReference type="Proteomes" id="UP001626550"/>
    </source>
</evidence>
<evidence type="ECO:0000256" key="4">
    <source>
        <dbReference type="ARBA" id="ARBA00022989"/>
    </source>
</evidence>